<evidence type="ECO:0000256" key="2">
    <source>
        <dbReference type="SAM" id="MobiDB-lite"/>
    </source>
</evidence>
<feature type="compositionally biased region" description="Polar residues" evidence="2">
    <location>
        <begin position="307"/>
        <end position="326"/>
    </location>
</feature>
<feature type="compositionally biased region" description="Low complexity" evidence="2">
    <location>
        <begin position="124"/>
        <end position="134"/>
    </location>
</feature>
<sequence length="486" mass="50469">MWRPGEEEEMGMPLVSTVSQAVLGAHVGMGEDDCDWGEEEVFDHGYEDASDGDETASEGSFISDSGDLGARRDSFNGSSVHHHHDYEEDDHVHYAQAVPSQQQQQHEQAVPSISSRKRGHAAADVSSSETSSDDVSSREVSGEDSGSSSSNRGRSGVAHVGLIRPELRGVGLGGGATTTDSSTLRASSGVSAARLARGGAAGGGCLTVGAESVVRLVHNGQQQLSTSGSAAALPGATCGGNLTAGRCGLVENFGVGGAPIGMRMCGSSAADMPAAGTAGAVHGGFPERDLPSLSSPRMQSKWLGVMRNSSNTRSKPIPTANQSVNGPQKKGLSFLSSTIGGGGGAGGGGGGAGGARGGGCGRNDVEVAVLPKWQQSAPVNFAHVAAERKMGGRWAYSPQSDDDDVGDNDWNNEIRIYPHELVARTKYSHKMVAFSVADGRGGTLKGRELRRLRDLILRQVMGYESRYPDGTLHEQFRPAIALNVMD</sequence>
<accession>A0A388M085</accession>
<comment type="caution">
    <text evidence="3">The sequence shown here is derived from an EMBL/GenBank/DDBJ whole genome shotgun (WGS) entry which is preliminary data.</text>
</comment>
<name>A0A388M085_CHABU</name>
<dbReference type="Pfam" id="PF04520">
    <property type="entry name" value="Senescence_reg"/>
    <property type="match status" value="1"/>
</dbReference>
<evidence type="ECO:0000256" key="1">
    <source>
        <dbReference type="ARBA" id="ARBA00034773"/>
    </source>
</evidence>
<dbReference type="Proteomes" id="UP000265515">
    <property type="component" value="Unassembled WGS sequence"/>
</dbReference>
<protein>
    <submittedName>
        <fullName evidence="3">Uncharacterized protein</fullName>
    </submittedName>
</protein>
<organism evidence="3 4">
    <name type="scientific">Chara braunii</name>
    <name type="common">Braun's stonewort</name>
    <dbReference type="NCBI Taxonomy" id="69332"/>
    <lineage>
        <taxon>Eukaryota</taxon>
        <taxon>Viridiplantae</taxon>
        <taxon>Streptophyta</taxon>
        <taxon>Charophyceae</taxon>
        <taxon>Charales</taxon>
        <taxon>Characeae</taxon>
        <taxon>Chara</taxon>
    </lineage>
</organism>
<feature type="region of interest" description="Disordered" evidence="2">
    <location>
        <begin position="98"/>
        <end position="162"/>
    </location>
</feature>
<feature type="region of interest" description="Disordered" evidence="2">
    <location>
        <begin position="45"/>
        <end position="83"/>
    </location>
</feature>
<gene>
    <name evidence="3" type="ORF">CBR_g46293</name>
</gene>
<evidence type="ECO:0000313" key="4">
    <source>
        <dbReference type="Proteomes" id="UP000265515"/>
    </source>
</evidence>
<evidence type="ECO:0000313" key="3">
    <source>
        <dbReference type="EMBL" id="GBG87925.1"/>
    </source>
</evidence>
<dbReference type="PANTHER" id="PTHR33083:SF116">
    <property type="entry name" value="OS04G0413900 PROTEIN"/>
    <property type="match status" value="1"/>
</dbReference>
<keyword evidence="4" id="KW-1185">Reference proteome</keyword>
<dbReference type="EMBL" id="BFEA01000639">
    <property type="protein sequence ID" value="GBG87925.1"/>
    <property type="molecule type" value="Genomic_DNA"/>
</dbReference>
<feature type="region of interest" description="Disordered" evidence="2">
    <location>
        <begin position="307"/>
        <end position="338"/>
    </location>
</feature>
<dbReference type="Gramene" id="GBG87925">
    <property type="protein sequence ID" value="GBG87925"/>
    <property type="gene ID" value="CBR_g46293"/>
</dbReference>
<dbReference type="PANTHER" id="PTHR33083">
    <property type="entry name" value="EXPRESSED PROTEIN"/>
    <property type="match status" value="1"/>
</dbReference>
<feature type="compositionally biased region" description="Low complexity" evidence="2">
    <location>
        <begin position="98"/>
        <end position="112"/>
    </location>
</feature>
<dbReference type="InterPro" id="IPR007608">
    <property type="entry name" value="Senescence_reg_S40"/>
</dbReference>
<proteinExistence type="inferred from homology"/>
<comment type="similarity">
    <text evidence="1">Belongs to the senescence regulator S40 family.</text>
</comment>
<dbReference type="AlphaFoldDB" id="A0A388M085"/>
<reference evidence="3 4" key="1">
    <citation type="journal article" date="2018" name="Cell">
        <title>The Chara Genome: Secondary Complexity and Implications for Plant Terrestrialization.</title>
        <authorList>
            <person name="Nishiyama T."/>
            <person name="Sakayama H."/>
            <person name="Vries J.D."/>
            <person name="Buschmann H."/>
            <person name="Saint-Marcoux D."/>
            <person name="Ullrich K.K."/>
            <person name="Haas F.B."/>
            <person name="Vanderstraeten L."/>
            <person name="Becker D."/>
            <person name="Lang D."/>
            <person name="Vosolsobe S."/>
            <person name="Rombauts S."/>
            <person name="Wilhelmsson P.K.I."/>
            <person name="Janitza P."/>
            <person name="Kern R."/>
            <person name="Heyl A."/>
            <person name="Rumpler F."/>
            <person name="Villalobos L.I.A.C."/>
            <person name="Clay J.M."/>
            <person name="Skokan R."/>
            <person name="Toyoda A."/>
            <person name="Suzuki Y."/>
            <person name="Kagoshima H."/>
            <person name="Schijlen E."/>
            <person name="Tajeshwar N."/>
            <person name="Catarino B."/>
            <person name="Hetherington A.J."/>
            <person name="Saltykova A."/>
            <person name="Bonnot C."/>
            <person name="Breuninger H."/>
            <person name="Symeonidi A."/>
            <person name="Radhakrishnan G.V."/>
            <person name="Van Nieuwerburgh F."/>
            <person name="Deforce D."/>
            <person name="Chang C."/>
            <person name="Karol K.G."/>
            <person name="Hedrich R."/>
            <person name="Ulvskov P."/>
            <person name="Glockner G."/>
            <person name="Delwiche C.F."/>
            <person name="Petrasek J."/>
            <person name="Van de Peer Y."/>
            <person name="Friml J."/>
            <person name="Beilby M."/>
            <person name="Dolan L."/>
            <person name="Kohara Y."/>
            <person name="Sugano S."/>
            <person name="Fujiyama A."/>
            <person name="Delaux P.-M."/>
            <person name="Quint M."/>
            <person name="TheiBen G."/>
            <person name="Hagemann M."/>
            <person name="Harholt J."/>
            <person name="Dunand C."/>
            <person name="Zachgo S."/>
            <person name="Langdale J."/>
            <person name="Maumus F."/>
            <person name="Straeten D.V.D."/>
            <person name="Gould S.B."/>
            <person name="Rensing S.A."/>
        </authorList>
    </citation>
    <scope>NUCLEOTIDE SEQUENCE [LARGE SCALE GENOMIC DNA]</scope>
    <source>
        <strain evidence="3 4">S276</strain>
    </source>
</reference>
<dbReference type="GO" id="GO:0010150">
    <property type="term" value="P:leaf senescence"/>
    <property type="evidence" value="ECO:0007669"/>
    <property type="project" value="UniProtKB-ARBA"/>
</dbReference>
<feature type="compositionally biased region" description="Low complexity" evidence="2">
    <location>
        <begin position="143"/>
        <end position="157"/>
    </location>
</feature>